<evidence type="ECO:0000259" key="7">
    <source>
        <dbReference type="PROSITE" id="PS50850"/>
    </source>
</evidence>
<dbReference type="PROSITE" id="PS50850">
    <property type="entry name" value="MFS"/>
    <property type="match status" value="1"/>
</dbReference>
<dbReference type="RefSeq" id="WP_145288687.1">
    <property type="nucleotide sequence ID" value="NZ_CP036291.1"/>
</dbReference>
<feature type="transmembrane region" description="Helical" evidence="6">
    <location>
        <begin position="202"/>
        <end position="222"/>
    </location>
</feature>
<keyword evidence="5 6" id="KW-0472">Membrane</keyword>
<proteinExistence type="predicted"/>
<feature type="transmembrane region" description="Helical" evidence="6">
    <location>
        <begin position="53"/>
        <end position="72"/>
    </location>
</feature>
<keyword evidence="9" id="KW-1185">Reference proteome</keyword>
<evidence type="ECO:0000256" key="2">
    <source>
        <dbReference type="ARBA" id="ARBA00022448"/>
    </source>
</evidence>
<feature type="transmembrane region" description="Helical" evidence="6">
    <location>
        <begin position="508"/>
        <end position="527"/>
    </location>
</feature>
<evidence type="ECO:0000256" key="6">
    <source>
        <dbReference type="SAM" id="Phobius"/>
    </source>
</evidence>
<gene>
    <name evidence="8" type="primary">hsrA</name>
    <name evidence="8" type="ORF">Pla175_37620</name>
</gene>
<dbReference type="CDD" id="cd17321">
    <property type="entry name" value="MFS_MMR_MDR_like"/>
    <property type="match status" value="1"/>
</dbReference>
<feature type="transmembrane region" description="Helical" evidence="6">
    <location>
        <begin position="353"/>
        <end position="372"/>
    </location>
</feature>
<feature type="transmembrane region" description="Helical" evidence="6">
    <location>
        <begin position="144"/>
        <end position="165"/>
    </location>
</feature>
<dbReference type="PANTHER" id="PTHR42718">
    <property type="entry name" value="MAJOR FACILITATOR SUPERFAMILY MULTIDRUG TRANSPORTER MFSC"/>
    <property type="match status" value="1"/>
</dbReference>
<protein>
    <submittedName>
        <fullName evidence="8">Putative transport protein HsrA</fullName>
    </submittedName>
</protein>
<feature type="transmembrane region" description="Helical" evidence="6">
    <location>
        <begin position="320"/>
        <end position="341"/>
    </location>
</feature>
<dbReference type="AlphaFoldDB" id="A0A518DFW3"/>
<evidence type="ECO:0000256" key="3">
    <source>
        <dbReference type="ARBA" id="ARBA00022692"/>
    </source>
</evidence>
<evidence type="ECO:0000313" key="9">
    <source>
        <dbReference type="Proteomes" id="UP000317429"/>
    </source>
</evidence>
<name>A0A518DFW3_9BACT</name>
<dbReference type="GO" id="GO:0022857">
    <property type="term" value="F:transmembrane transporter activity"/>
    <property type="evidence" value="ECO:0007669"/>
    <property type="project" value="InterPro"/>
</dbReference>
<accession>A0A518DFW3</accession>
<feature type="transmembrane region" description="Helical" evidence="6">
    <location>
        <begin position="108"/>
        <end position="132"/>
    </location>
</feature>
<keyword evidence="3 6" id="KW-0812">Transmembrane</keyword>
<dbReference type="InterPro" id="IPR036259">
    <property type="entry name" value="MFS_trans_sf"/>
</dbReference>
<comment type="subcellular location">
    <subcellularLocation>
        <location evidence="1">Membrane</location>
        <topology evidence="1">Multi-pass membrane protein</topology>
    </subcellularLocation>
</comment>
<dbReference type="Gene3D" id="1.20.1720.10">
    <property type="entry name" value="Multidrug resistance protein D"/>
    <property type="match status" value="1"/>
</dbReference>
<dbReference type="SUPFAM" id="SSF103473">
    <property type="entry name" value="MFS general substrate transporter"/>
    <property type="match status" value="1"/>
</dbReference>
<keyword evidence="2" id="KW-0813">Transport</keyword>
<sequence length="548" mass="57903">MSQTKTPVIDQEARASWLPMIVIAMGQMLMSFNVAAIPVSMGGMVESFQTPPTTIGTAVVLYSLGVSGFIMLGAKLSQRFGSKIFFQMAVALFLVAMITIVASPTAEIMLAAQGLAGLAGAALVPTLVVLIADHYRGKQQAEAVGWLGSARAIAGVLAFVIVGSVATWLSWRYAFGLLIVHSAVLLLLSFKLKPSQANPAVGIDLFGVLLSACAVIMITFGFNNLRNWGVLLAGSGAPFDVAGASPAPVMIVVGVVLLAGFFGWSHGRAKRGKTPLLALDVVDSPLEWGTVAALFCIVGIEGAVNFSVPLYIQIVQGQTSLATSMAMMPFMLTVFFTAILIVRLYKRFSPRQIATGAFLLVAVGTAWLAFVIRNDWSVPPVIAGLVLVGLGQGALVTLLFNVLVTASPKELASDVGSLRGVTQNLAAAVGTSLVGAMLVGLLTTVIVGSLNDNPVLTAELKDQANLTNLNFLSDTQLEERLNGFAATGEQLREALRINQEARTRALKTGFLVLSGIALLALVPCRWLPAYRPHEIPSGPAPRRPKRRK</sequence>
<feature type="transmembrane region" description="Helical" evidence="6">
    <location>
        <begin position="378"/>
        <end position="404"/>
    </location>
</feature>
<evidence type="ECO:0000256" key="5">
    <source>
        <dbReference type="ARBA" id="ARBA00023136"/>
    </source>
</evidence>
<dbReference type="InterPro" id="IPR020846">
    <property type="entry name" value="MFS_dom"/>
</dbReference>
<dbReference type="EMBL" id="CP036291">
    <property type="protein sequence ID" value="QDU90358.1"/>
    <property type="molecule type" value="Genomic_DNA"/>
</dbReference>
<dbReference type="Proteomes" id="UP000317429">
    <property type="component" value="Chromosome"/>
</dbReference>
<feature type="transmembrane region" description="Helical" evidence="6">
    <location>
        <begin position="171"/>
        <end position="190"/>
    </location>
</feature>
<feature type="transmembrane region" description="Helical" evidence="6">
    <location>
        <begin position="84"/>
        <end position="102"/>
    </location>
</feature>
<feature type="transmembrane region" description="Helical" evidence="6">
    <location>
        <begin position="242"/>
        <end position="264"/>
    </location>
</feature>
<feature type="domain" description="Major facilitator superfamily (MFS) profile" evidence="7">
    <location>
        <begin position="19"/>
        <end position="532"/>
    </location>
</feature>
<keyword evidence="4 6" id="KW-1133">Transmembrane helix</keyword>
<evidence type="ECO:0000313" key="8">
    <source>
        <dbReference type="EMBL" id="QDU90358.1"/>
    </source>
</evidence>
<dbReference type="Pfam" id="PF07690">
    <property type="entry name" value="MFS_1"/>
    <property type="match status" value="1"/>
</dbReference>
<dbReference type="InterPro" id="IPR011701">
    <property type="entry name" value="MFS"/>
</dbReference>
<dbReference type="Gene3D" id="1.20.1250.20">
    <property type="entry name" value="MFS general substrate transporter like domains"/>
    <property type="match status" value="1"/>
</dbReference>
<organism evidence="8 9">
    <name type="scientific">Pirellulimonas nuda</name>
    <dbReference type="NCBI Taxonomy" id="2528009"/>
    <lineage>
        <taxon>Bacteria</taxon>
        <taxon>Pseudomonadati</taxon>
        <taxon>Planctomycetota</taxon>
        <taxon>Planctomycetia</taxon>
        <taxon>Pirellulales</taxon>
        <taxon>Lacipirellulaceae</taxon>
        <taxon>Pirellulimonas</taxon>
    </lineage>
</organism>
<dbReference type="GO" id="GO:0016020">
    <property type="term" value="C:membrane"/>
    <property type="evidence" value="ECO:0007669"/>
    <property type="project" value="UniProtKB-SubCell"/>
</dbReference>
<evidence type="ECO:0000256" key="4">
    <source>
        <dbReference type="ARBA" id="ARBA00022989"/>
    </source>
</evidence>
<reference evidence="8 9" key="1">
    <citation type="submission" date="2019-02" db="EMBL/GenBank/DDBJ databases">
        <title>Deep-cultivation of Planctomycetes and their phenomic and genomic characterization uncovers novel biology.</title>
        <authorList>
            <person name="Wiegand S."/>
            <person name="Jogler M."/>
            <person name="Boedeker C."/>
            <person name="Pinto D."/>
            <person name="Vollmers J."/>
            <person name="Rivas-Marin E."/>
            <person name="Kohn T."/>
            <person name="Peeters S.H."/>
            <person name="Heuer A."/>
            <person name="Rast P."/>
            <person name="Oberbeckmann S."/>
            <person name="Bunk B."/>
            <person name="Jeske O."/>
            <person name="Meyerdierks A."/>
            <person name="Storesund J.E."/>
            <person name="Kallscheuer N."/>
            <person name="Luecker S."/>
            <person name="Lage O.M."/>
            <person name="Pohl T."/>
            <person name="Merkel B.J."/>
            <person name="Hornburger P."/>
            <person name="Mueller R.-W."/>
            <person name="Bruemmer F."/>
            <person name="Labrenz M."/>
            <person name="Spormann A.M."/>
            <person name="Op den Camp H."/>
            <person name="Overmann J."/>
            <person name="Amann R."/>
            <person name="Jetten M.S.M."/>
            <person name="Mascher T."/>
            <person name="Medema M.H."/>
            <person name="Devos D.P."/>
            <person name="Kaster A.-K."/>
            <person name="Ovreas L."/>
            <person name="Rohde M."/>
            <person name="Galperin M.Y."/>
            <person name="Jogler C."/>
        </authorList>
    </citation>
    <scope>NUCLEOTIDE SEQUENCE [LARGE SCALE GENOMIC DNA]</scope>
    <source>
        <strain evidence="8 9">Pla175</strain>
    </source>
</reference>
<dbReference type="KEGG" id="pnd:Pla175_37620"/>
<feature type="transmembrane region" description="Helical" evidence="6">
    <location>
        <begin position="21"/>
        <end position="41"/>
    </location>
</feature>
<evidence type="ECO:0000256" key="1">
    <source>
        <dbReference type="ARBA" id="ARBA00004141"/>
    </source>
</evidence>
<feature type="transmembrane region" description="Helical" evidence="6">
    <location>
        <begin position="425"/>
        <end position="447"/>
    </location>
</feature>
<dbReference type="PANTHER" id="PTHR42718:SF9">
    <property type="entry name" value="MAJOR FACILITATOR SUPERFAMILY MULTIDRUG TRANSPORTER MFSC"/>
    <property type="match status" value="1"/>
</dbReference>
<dbReference type="OrthoDB" id="9781976at2"/>